<protein>
    <submittedName>
        <fullName evidence="2">Uncharacterized protein</fullName>
    </submittedName>
</protein>
<evidence type="ECO:0000313" key="2">
    <source>
        <dbReference type="EMBL" id="KKT67812.1"/>
    </source>
</evidence>
<proteinExistence type="predicted"/>
<evidence type="ECO:0000313" key="3">
    <source>
        <dbReference type="Proteomes" id="UP000034604"/>
    </source>
</evidence>
<sequence>MNNKWFITFLLVAFGLGLSGCLPAGQADIRSEATGKSTTSQTVTYDRTANLDEEIVVDFRLRDYKNSPENYQSLEELESSLINLSGKASFKVKEFGNTDEADGSKAVPGMTFFYAVFEFIGDQNNPSGSSIHPSTIQQTGWDPAPQLVLVINGKSFYQNAYRSEVSKTKKIDIAFGTEVTQKTWVTDIATWIQDKDIKPELALKYITPQGETKYIKINY</sequence>
<organism evidence="2 3">
    <name type="scientific">Candidatus Collierbacteria bacterium GW2011_GWB1_44_35</name>
    <dbReference type="NCBI Taxonomy" id="1618383"/>
    <lineage>
        <taxon>Bacteria</taxon>
        <taxon>Candidatus Collieribacteriota</taxon>
    </lineage>
</organism>
<dbReference type="PATRIC" id="fig|1618383.3.peg.193"/>
<accession>A0A0G1LGF4</accession>
<keyword evidence="1" id="KW-0732">Signal</keyword>
<feature type="signal peptide" evidence="1">
    <location>
        <begin position="1"/>
        <end position="24"/>
    </location>
</feature>
<gene>
    <name evidence="2" type="ORF">UW62_C0017G0006</name>
</gene>
<dbReference type="PROSITE" id="PS51257">
    <property type="entry name" value="PROKAR_LIPOPROTEIN"/>
    <property type="match status" value="1"/>
</dbReference>
<reference evidence="2 3" key="1">
    <citation type="journal article" date="2015" name="Nature">
        <title>rRNA introns, odd ribosomes, and small enigmatic genomes across a large radiation of phyla.</title>
        <authorList>
            <person name="Brown C.T."/>
            <person name="Hug L.A."/>
            <person name="Thomas B.C."/>
            <person name="Sharon I."/>
            <person name="Castelle C.J."/>
            <person name="Singh A."/>
            <person name="Wilkins M.J."/>
            <person name="Williams K.H."/>
            <person name="Banfield J.F."/>
        </authorList>
    </citation>
    <scope>NUCLEOTIDE SEQUENCE [LARGE SCALE GENOMIC DNA]</scope>
</reference>
<evidence type="ECO:0000256" key="1">
    <source>
        <dbReference type="SAM" id="SignalP"/>
    </source>
</evidence>
<dbReference type="EMBL" id="LCJA01000017">
    <property type="protein sequence ID" value="KKT67812.1"/>
    <property type="molecule type" value="Genomic_DNA"/>
</dbReference>
<dbReference type="Proteomes" id="UP000034604">
    <property type="component" value="Unassembled WGS sequence"/>
</dbReference>
<name>A0A0G1LGF4_9BACT</name>
<comment type="caution">
    <text evidence="2">The sequence shown here is derived from an EMBL/GenBank/DDBJ whole genome shotgun (WGS) entry which is preliminary data.</text>
</comment>
<feature type="chain" id="PRO_5002538347" evidence="1">
    <location>
        <begin position="25"/>
        <end position="219"/>
    </location>
</feature>
<dbReference type="AlphaFoldDB" id="A0A0G1LGF4"/>